<reference evidence="17 18" key="1">
    <citation type="journal article" date="2022" name="Int. J. Syst. Evol. Microbiol.">
        <title>Neobacillus kokaensis sp. nov., isolated from soil.</title>
        <authorList>
            <person name="Yuki K."/>
            <person name="Matsubara H."/>
            <person name="Yamaguchi S."/>
        </authorList>
    </citation>
    <scope>NUCLEOTIDE SEQUENCE [LARGE SCALE GENOMIC DNA]</scope>
    <source>
        <strain evidence="17 18">LOB 377</strain>
    </source>
</reference>
<comment type="caution">
    <text evidence="17">The sequence shown here is derived from an EMBL/GenBank/DDBJ whole genome shotgun (WGS) entry which is preliminary data.</text>
</comment>
<dbReference type="Pfam" id="PF06580">
    <property type="entry name" value="His_kinase"/>
    <property type="match status" value="1"/>
</dbReference>
<evidence type="ECO:0000256" key="5">
    <source>
        <dbReference type="ARBA" id="ARBA00022553"/>
    </source>
</evidence>
<keyword evidence="12" id="KW-0902">Two-component regulatory system</keyword>
<dbReference type="InterPro" id="IPR003594">
    <property type="entry name" value="HATPase_dom"/>
</dbReference>
<dbReference type="SMART" id="SM00304">
    <property type="entry name" value="HAMP"/>
    <property type="match status" value="1"/>
</dbReference>
<feature type="transmembrane region" description="Helical" evidence="14">
    <location>
        <begin position="267"/>
        <end position="289"/>
    </location>
</feature>
<dbReference type="GO" id="GO:0016301">
    <property type="term" value="F:kinase activity"/>
    <property type="evidence" value="ECO:0007669"/>
    <property type="project" value="UniProtKB-KW"/>
</dbReference>
<evidence type="ECO:0000256" key="8">
    <source>
        <dbReference type="ARBA" id="ARBA00022741"/>
    </source>
</evidence>
<name>A0ABQ3NAY3_9BACI</name>
<keyword evidence="7 14" id="KW-0812">Transmembrane</keyword>
<evidence type="ECO:0000313" key="18">
    <source>
        <dbReference type="Proteomes" id="UP000637074"/>
    </source>
</evidence>
<dbReference type="PANTHER" id="PTHR34220:SF7">
    <property type="entry name" value="SENSOR HISTIDINE KINASE YPDA"/>
    <property type="match status" value="1"/>
</dbReference>
<evidence type="ECO:0000256" key="1">
    <source>
        <dbReference type="ARBA" id="ARBA00000085"/>
    </source>
</evidence>
<keyword evidence="5" id="KW-0597">Phosphoprotein</keyword>
<evidence type="ECO:0000256" key="3">
    <source>
        <dbReference type="ARBA" id="ARBA00012438"/>
    </source>
</evidence>
<feature type="domain" description="Histidine kinase" evidence="15">
    <location>
        <begin position="450"/>
        <end position="552"/>
    </location>
</feature>
<accession>A0ABQ3NAY3</accession>
<evidence type="ECO:0000259" key="16">
    <source>
        <dbReference type="PROSITE" id="PS50885"/>
    </source>
</evidence>
<evidence type="ECO:0000256" key="13">
    <source>
        <dbReference type="ARBA" id="ARBA00023136"/>
    </source>
</evidence>
<dbReference type="SUPFAM" id="SSF55874">
    <property type="entry name" value="ATPase domain of HSP90 chaperone/DNA topoisomerase II/histidine kinase"/>
    <property type="match status" value="1"/>
</dbReference>
<keyword evidence="11 14" id="KW-1133">Transmembrane helix</keyword>
<gene>
    <name evidence="17" type="ORF">AM1BK_46120</name>
</gene>
<dbReference type="Gene3D" id="6.10.340.10">
    <property type="match status" value="1"/>
</dbReference>
<dbReference type="Pfam" id="PF00672">
    <property type="entry name" value="HAMP"/>
    <property type="match status" value="1"/>
</dbReference>
<keyword evidence="9 17" id="KW-0418">Kinase</keyword>
<proteinExistence type="predicted"/>
<evidence type="ECO:0000256" key="12">
    <source>
        <dbReference type="ARBA" id="ARBA00023012"/>
    </source>
</evidence>
<evidence type="ECO:0000256" key="11">
    <source>
        <dbReference type="ARBA" id="ARBA00022989"/>
    </source>
</evidence>
<protein>
    <recommendedName>
        <fullName evidence="3">histidine kinase</fullName>
        <ecNumber evidence="3">2.7.13.3</ecNumber>
    </recommendedName>
</protein>
<dbReference type="EMBL" id="BNDS01000033">
    <property type="protein sequence ID" value="GHI01070.1"/>
    <property type="molecule type" value="Genomic_DNA"/>
</dbReference>
<sequence>MLITYQISSKILVQQTIDSTNQNFSQISNKLELIFNETEELAELVVTNSIIQQYTSIKVPAHSLEEHRNIQEVKDILSEIKGTKDYVDSIMIFANNGLVYDSGEISVLSMQSPITLKQHSVRATAWRGVYHSNYTLYGKQLNIVSFFQRYNSERTALPLGTIQINLRESWIRKQYHSVDFGQGENIFIVNHDGRIVSHHNPSNLYQSIKSQPYFTLVKQKKSGQRVTLDNREYLVVSQELPKLNWTLVALVPIENILAVNNPLMRSFLLIGFIMIASVVLITLLISNLVSKPLKKINHVVKEVQNGNLDVSLDINSRDEIGVLAKEFNKMVRRTKRLMEKVVKEQEKKRKYALISVQSQLNPHFLYNTLENICGLAEMEQKKEVIELTHKLADFYRGVISKGNQIISMEEEMLISKRYLEILSIRYKERLTYKFIFNPEIFNYQIVKLSLQPIIENAVRHNLKDEEDHIYIEISGEKRGDQIHIFVHDHGEGTFDKSIESLLKEKQEKGNIGFGLYSSSERIKQYFGEQYGITIHNNPGKGTSVEIIIPAIRQGEIAHV</sequence>
<comment type="catalytic activity">
    <reaction evidence="1">
        <text>ATP + protein L-histidine = ADP + protein N-phospho-L-histidine.</text>
        <dbReference type="EC" id="2.7.13.3"/>
    </reaction>
</comment>
<evidence type="ECO:0000256" key="14">
    <source>
        <dbReference type="SAM" id="Phobius"/>
    </source>
</evidence>
<keyword evidence="6" id="KW-0808">Transferase</keyword>
<evidence type="ECO:0000256" key="10">
    <source>
        <dbReference type="ARBA" id="ARBA00022840"/>
    </source>
</evidence>
<dbReference type="CDD" id="cd06225">
    <property type="entry name" value="HAMP"/>
    <property type="match status" value="1"/>
</dbReference>
<dbReference type="Gene3D" id="3.30.565.10">
    <property type="entry name" value="Histidine kinase-like ATPase, C-terminal domain"/>
    <property type="match status" value="1"/>
</dbReference>
<feature type="domain" description="HAMP" evidence="16">
    <location>
        <begin position="287"/>
        <end position="339"/>
    </location>
</feature>
<keyword evidence="10" id="KW-0067">ATP-binding</keyword>
<dbReference type="PROSITE" id="PS50885">
    <property type="entry name" value="HAMP"/>
    <property type="match status" value="1"/>
</dbReference>
<evidence type="ECO:0000256" key="9">
    <source>
        <dbReference type="ARBA" id="ARBA00022777"/>
    </source>
</evidence>
<evidence type="ECO:0000256" key="7">
    <source>
        <dbReference type="ARBA" id="ARBA00022692"/>
    </source>
</evidence>
<dbReference type="InterPro" id="IPR010559">
    <property type="entry name" value="Sig_transdc_His_kin_internal"/>
</dbReference>
<dbReference type="InterPro" id="IPR003660">
    <property type="entry name" value="HAMP_dom"/>
</dbReference>
<comment type="subcellular location">
    <subcellularLocation>
        <location evidence="2">Cell membrane</location>
        <topology evidence="2">Multi-pass membrane protein</topology>
    </subcellularLocation>
</comment>
<evidence type="ECO:0000259" key="15">
    <source>
        <dbReference type="PROSITE" id="PS50109"/>
    </source>
</evidence>
<organism evidence="17 18">
    <name type="scientific">Neobacillus kokaensis</name>
    <dbReference type="NCBI Taxonomy" id="2759023"/>
    <lineage>
        <taxon>Bacteria</taxon>
        <taxon>Bacillati</taxon>
        <taxon>Bacillota</taxon>
        <taxon>Bacilli</taxon>
        <taxon>Bacillales</taxon>
        <taxon>Bacillaceae</taxon>
        <taxon>Neobacillus</taxon>
    </lineage>
</organism>
<dbReference type="SUPFAM" id="SSF158472">
    <property type="entry name" value="HAMP domain-like"/>
    <property type="match status" value="1"/>
</dbReference>
<evidence type="ECO:0000313" key="17">
    <source>
        <dbReference type="EMBL" id="GHI01070.1"/>
    </source>
</evidence>
<keyword evidence="13 14" id="KW-0472">Membrane</keyword>
<keyword evidence="4" id="KW-1003">Cell membrane</keyword>
<dbReference type="InterPro" id="IPR005467">
    <property type="entry name" value="His_kinase_dom"/>
</dbReference>
<dbReference type="Gene3D" id="3.30.450.20">
    <property type="entry name" value="PAS domain"/>
    <property type="match status" value="1"/>
</dbReference>
<dbReference type="EC" id="2.7.13.3" evidence="3"/>
<dbReference type="Pfam" id="PF02743">
    <property type="entry name" value="dCache_1"/>
    <property type="match status" value="1"/>
</dbReference>
<dbReference type="InterPro" id="IPR050640">
    <property type="entry name" value="Bact_2-comp_sensor_kinase"/>
</dbReference>
<evidence type="ECO:0000256" key="6">
    <source>
        <dbReference type="ARBA" id="ARBA00022679"/>
    </source>
</evidence>
<dbReference type="PROSITE" id="PS50109">
    <property type="entry name" value="HIS_KIN"/>
    <property type="match status" value="1"/>
</dbReference>
<dbReference type="Proteomes" id="UP000637074">
    <property type="component" value="Unassembled WGS sequence"/>
</dbReference>
<dbReference type="PANTHER" id="PTHR34220">
    <property type="entry name" value="SENSOR HISTIDINE KINASE YPDA"/>
    <property type="match status" value="1"/>
</dbReference>
<dbReference type="InterPro" id="IPR036890">
    <property type="entry name" value="HATPase_C_sf"/>
</dbReference>
<evidence type="ECO:0000256" key="4">
    <source>
        <dbReference type="ARBA" id="ARBA00022475"/>
    </source>
</evidence>
<evidence type="ECO:0000256" key="2">
    <source>
        <dbReference type="ARBA" id="ARBA00004651"/>
    </source>
</evidence>
<dbReference type="InterPro" id="IPR033479">
    <property type="entry name" value="dCache_1"/>
</dbReference>
<dbReference type="Pfam" id="PF02518">
    <property type="entry name" value="HATPase_c"/>
    <property type="match status" value="1"/>
</dbReference>
<dbReference type="CDD" id="cd18774">
    <property type="entry name" value="PDC2_HK_sensor"/>
    <property type="match status" value="1"/>
</dbReference>
<keyword evidence="8" id="KW-0547">Nucleotide-binding</keyword>
<keyword evidence="18" id="KW-1185">Reference proteome</keyword>